<reference evidence="1 2" key="1">
    <citation type="submission" date="2024-09" db="EMBL/GenBank/DDBJ databases">
        <authorList>
            <person name="Sun Q."/>
            <person name="Mori K."/>
        </authorList>
    </citation>
    <scope>NUCLEOTIDE SEQUENCE [LARGE SCALE GENOMIC DNA]</scope>
    <source>
        <strain evidence="1 2">JCM 3324</strain>
    </source>
</reference>
<protein>
    <submittedName>
        <fullName evidence="1">Uncharacterized protein</fullName>
    </submittedName>
</protein>
<gene>
    <name evidence="1" type="ORF">ACFFR3_45805</name>
</gene>
<organism evidence="1 2">
    <name type="scientific">Nonomuraea salmonea</name>
    <dbReference type="NCBI Taxonomy" id="46181"/>
    <lineage>
        <taxon>Bacteria</taxon>
        <taxon>Bacillati</taxon>
        <taxon>Actinomycetota</taxon>
        <taxon>Actinomycetes</taxon>
        <taxon>Streptosporangiales</taxon>
        <taxon>Streptosporangiaceae</taxon>
        <taxon>Nonomuraea</taxon>
    </lineage>
</organism>
<sequence length="258" mass="27851">MPQQDRPGPPFNDRAEYEQAVRLAAARQRIAHENTGLPAWDDLPPEDQRPGVVAALHYLRAYQLAGLDHQLDHRDAAAPSEFALESVRRACNACTGLHGTTVVLEAARLLDDLAATAERHGHDLDIAIAGLASYAADTVTSRYDRPKPERSVDEVNALLRHLADAFTDAGLTTTACEVRAGVAVAPIPGVRAWGPDRTTGLAVSIFLDSGWELTVNRPGAPLTSIYAPATREGARDVATIVRDVLHGVIPDPFRPRGW</sequence>
<proteinExistence type="predicted"/>
<evidence type="ECO:0000313" key="2">
    <source>
        <dbReference type="Proteomes" id="UP001589568"/>
    </source>
</evidence>
<dbReference type="RefSeq" id="WP_379485201.1">
    <property type="nucleotide sequence ID" value="NZ_JBHMCF010000057.1"/>
</dbReference>
<keyword evidence="2" id="KW-1185">Reference proteome</keyword>
<evidence type="ECO:0000313" key="1">
    <source>
        <dbReference type="EMBL" id="MFB9476851.1"/>
    </source>
</evidence>
<dbReference type="EMBL" id="JBHMCF010000057">
    <property type="protein sequence ID" value="MFB9476851.1"/>
    <property type="molecule type" value="Genomic_DNA"/>
</dbReference>
<accession>A0ABV5P3X2</accession>
<name>A0ABV5P3X2_9ACTN</name>
<comment type="caution">
    <text evidence="1">The sequence shown here is derived from an EMBL/GenBank/DDBJ whole genome shotgun (WGS) entry which is preliminary data.</text>
</comment>
<dbReference type="Proteomes" id="UP001589568">
    <property type="component" value="Unassembled WGS sequence"/>
</dbReference>